<accession>A0A7J7ELY4</accession>
<proteinExistence type="predicted"/>
<protein>
    <submittedName>
        <fullName evidence="2">Uncharacterized protein</fullName>
    </submittedName>
</protein>
<feature type="compositionally biased region" description="Basic residues" evidence="1">
    <location>
        <begin position="66"/>
        <end position="76"/>
    </location>
</feature>
<keyword evidence="3" id="KW-1185">Reference proteome</keyword>
<feature type="region of interest" description="Disordered" evidence="1">
    <location>
        <begin position="49"/>
        <end position="76"/>
    </location>
</feature>
<reference evidence="2 3" key="1">
    <citation type="journal article" date="2020" name="Mol. Biol. Evol.">
        <title>Interspecific Gene Flow and the Evolution of Specialization in Black and White Rhinoceros.</title>
        <authorList>
            <person name="Moodley Y."/>
            <person name="Westbury M.V."/>
            <person name="Russo I.M."/>
            <person name="Gopalakrishnan S."/>
            <person name="Rakotoarivelo A."/>
            <person name="Olsen R.A."/>
            <person name="Prost S."/>
            <person name="Tunstall T."/>
            <person name="Ryder O.A."/>
            <person name="Dalen L."/>
            <person name="Bruford M.W."/>
        </authorList>
    </citation>
    <scope>NUCLEOTIDE SEQUENCE [LARGE SCALE GENOMIC DNA]</scope>
    <source>
        <strain evidence="2">SBR-YM</strain>
        <tissue evidence="2">Skin</tissue>
    </source>
</reference>
<dbReference type="Proteomes" id="UP000551758">
    <property type="component" value="Unassembled WGS sequence"/>
</dbReference>
<evidence type="ECO:0000256" key="1">
    <source>
        <dbReference type="SAM" id="MobiDB-lite"/>
    </source>
</evidence>
<dbReference type="EMBL" id="JACDTQ010002674">
    <property type="protein sequence ID" value="KAF5916810.1"/>
    <property type="molecule type" value="Genomic_DNA"/>
</dbReference>
<evidence type="ECO:0000313" key="2">
    <source>
        <dbReference type="EMBL" id="KAF5916810.1"/>
    </source>
</evidence>
<sequence length="130" mass="14970">MATLRVQAWVVCTSATVCLVKKPVHPQTFPNLLAMVIRMSGYSSELIQTRGPRRHAEHPHPLSLRKTLKGSRRQSRAQTRRFLEALRKFKVRCTQQSTLAEVQQRLHLCQHQQSSNNLRYNMHLGPFSNG</sequence>
<dbReference type="AlphaFoldDB" id="A0A7J7ELY4"/>
<comment type="caution">
    <text evidence="2">The sequence shown here is derived from an EMBL/GenBank/DDBJ whole genome shotgun (WGS) entry which is preliminary data.</text>
</comment>
<gene>
    <name evidence="2" type="ORF">HPG69_012169</name>
</gene>
<evidence type="ECO:0000313" key="3">
    <source>
        <dbReference type="Proteomes" id="UP000551758"/>
    </source>
</evidence>
<name>A0A7J7ELY4_DICBM</name>
<organism evidence="2 3">
    <name type="scientific">Diceros bicornis minor</name>
    <name type="common">South-central black rhinoceros</name>
    <dbReference type="NCBI Taxonomy" id="77932"/>
    <lineage>
        <taxon>Eukaryota</taxon>
        <taxon>Metazoa</taxon>
        <taxon>Chordata</taxon>
        <taxon>Craniata</taxon>
        <taxon>Vertebrata</taxon>
        <taxon>Euteleostomi</taxon>
        <taxon>Mammalia</taxon>
        <taxon>Eutheria</taxon>
        <taxon>Laurasiatheria</taxon>
        <taxon>Perissodactyla</taxon>
        <taxon>Rhinocerotidae</taxon>
        <taxon>Diceros</taxon>
    </lineage>
</organism>